<evidence type="ECO:0000313" key="3">
    <source>
        <dbReference type="EMBL" id="SOU40053.1"/>
    </source>
</evidence>
<evidence type="ECO:0000256" key="1">
    <source>
        <dbReference type="SAM" id="MobiDB-lite"/>
    </source>
</evidence>
<name>A0A2K4X6Z0_PSEVC</name>
<dbReference type="EMBL" id="LT965928">
    <property type="protein sequence ID" value="SOU40053.1"/>
    <property type="molecule type" value="Genomic_DNA"/>
</dbReference>
<dbReference type="Proteomes" id="UP000238288">
    <property type="component" value="Chromosome PCAR9a"/>
</dbReference>
<accession>A0A2K4X6Z0</accession>
<evidence type="ECO:0000313" key="2">
    <source>
        <dbReference type="EMBL" id="MBE0382261.1"/>
    </source>
</evidence>
<keyword evidence="5" id="KW-1185">Reference proteome</keyword>
<proteinExistence type="predicted"/>
<evidence type="ECO:0000313" key="4">
    <source>
        <dbReference type="Proteomes" id="UP000238288"/>
    </source>
</evidence>
<feature type="compositionally biased region" description="Polar residues" evidence="1">
    <location>
        <begin position="44"/>
        <end position="54"/>
    </location>
</feature>
<protein>
    <submittedName>
        <fullName evidence="3">Uncharacterized protein</fullName>
    </submittedName>
</protein>
<dbReference type="Proteomes" id="UP000615003">
    <property type="component" value="Unassembled WGS sequence"/>
</dbReference>
<feature type="compositionally biased region" description="Basic and acidic residues" evidence="1">
    <location>
        <begin position="21"/>
        <end position="43"/>
    </location>
</feature>
<sequence>MKPSLEREELDFIFDLYRPSKKPESENVKPKSANYKDLRKPETAKNQGISQYLV</sequence>
<organism evidence="3 4">
    <name type="scientific">Pseudoalteromonas carrageenovora IAM 12662</name>
    <dbReference type="NCBI Taxonomy" id="1314868"/>
    <lineage>
        <taxon>Bacteria</taxon>
        <taxon>Pseudomonadati</taxon>
        <taxon>Pseudomonadota</taxon>
        <taxon>Gammaproteobacteria</taxon>
        <taxon>Alteromonadales</taxon>
        <taxon>Pseudoalteromonadaceae</taxon>
        <taxon>Pseudoalteromonas</taxon>
    </lineage>
</organism>
<feature type="region of interest" description="Disordered" evidence="1">
    <location>
        <begin position="21"/>
        <end position="54"/>
    </location>
</feature>
<dbReference type="AlphaFoldDB" id="A0A2K4X6Z0"/>
<gene>
    <name evidence="3" type="ORF">PCAR9_A20483</name>
    <name evidence="2" type="ORF">PCARR_a0559</name>
</gene>
<evidence type="ECO:0000313" key="5">
    <source>
        <dbReference type="Proteomes" id="UP000615003"/>
    </source>
</evidence>
<reference evidence="3 4" key="2">
    <citation type="submission" date="2017-11" db="EMBL/GenBank/DDBJ databases">
        <authorList>
            <person name="Han C.G."/>
        </authorList>
    </citation>
    <scope>NUCLEOTIDE SEQUENCE [LARGE SCALE GENOMIC DNA]</scope>
    <source>
        <strain evidence="4">ATCC 43555</strain>
        <strain evidence="3">ATCC43555</strain>
    </source>
</reference>
<dbReference type="GeneID" id="93662695"/>
<dbReference type="EMBL" id="AQGW01000018">
    <property type="protein sequence ID" value="MBE0382261.1"/>
    <property type="molecule type" value="Genomic_DNA"/>
</dbReference>
<reference evidence="2 5" key="1">
    <citation type="submission" date="2015-06" db="EMBL/GenBank/DDBJ databases">
        <title>Genome sequence of Pseudoalteromonas carrageenovora.</title>
        <authorList>
            <person name="Xie B.-B."/>
            <person name="Rong J.-C."/>
            <person name="Qin Q.-L."/>
            <person name="Zhang Y.-Z."/>
        </authorList>
    </citation>
    <scope>NUCLEOTIDE SEQUENCE [LARGE SCALE GENOMIC DNA]</scope>
    <source>
        <strain evidence="2 5">IAM 12662</strain>
    </source>
</reference>
<dbReference type="RefSeq" id="WP_165491309.1">
    <property type="nucleotide sequence ID" value="NZ_AQGW01000018.1"/>
</dbReference>